<sequence length="81" mass="9101">MKVRRQRYIPVSWRALLTGWYKFNTDGASKGNLELASGGKVIKDESGSFIAGFSNFYGHDSNLYVEARALLDRISFSADLH</sequence>
<dbReference type="InterPro" id="IPR053151">
    <property type="entry name" value="RNase_H-like"/>
</dbReference>
<evidence type="ECO:0008006" key="3">
    <source>
        <dbReference type="Google" id="ProtNLM"/>
    </source>
</evidence>
<dbReference type="AlphaFoldDB" id="A0ABD2ZHQ3"/>
<dbReference type="PANTHER" id="PTHR47723">
    <property type="entry name" value="OS05G0353850 PROTEIN"/>
    <property type="match status" value="1"/>
</dbReference>
<dbReference type="PANTHER" id="PTHR47723:SF19">
    <property type="entry name" value="POLYNUCLEOTIDYL TRANSFERASE, RIBONUCLEASE H-LIKE SUPERFAMILY PROTEIN"/>
    <property type="match status" value="1"/>
</dbReference>
<dbReference type="InterPro" id="IPR036397">
    <property type="entry name" value="RNaseH_sf"/>
</dbReference>
<dbReference type="Proteomes" id="UP001630127">
    <property type="component" value="Unassembled WGS sequence"/>
</dbReference>
<dbReference type="InterPro" id="IPR012337">
    <property type="entry name" value="RNaseH-like_sf"/>
</dbReference>
<dbReference type="Gene3D" id="3.30.420.10">
    <property type="entry name" value="Ribonuclease H-like superfamily/Ribonuclease H"/>
    <property type="match status" value="1"/>
</dbReference>
<evidence type="ECO:0000313" key="1">
    <source>
        <dbReference type="EMBL" id="KAL3518629.1"/>
    </source>
</evidence>
<dbReference type="EMBL" id="JBJUIK010000009">
    <property type="protein sequence ID" value="KAL3518629.1"/>
    <property type="molecule type" value="Genomic_DNA"/>
</dbReference>
<keyword evidence="2" id="KW-1185">Reference proteome</keyword>
<comment type="caution">
    <text evidence="1">The sequence shown here is derived from an EMBL/GenBank/DDBJ whole genome shotgun (WGS) entry which is preliminary data.</text>
</comment>
<name>A0ABD2ZHQ3_9GENT</name>
<protein>
    <recommendedName>
        <fullName evidence="3">RNase H type-1 domain-containing protein</fullName>
    </recommendedName>
</protein>
<evidence type="ECO:0000313" key="2">
    <source>
        <dbReference type="Proteomes" id="UP001630127"/>
    </source>
</evidence>
<proteinExistence type="predicted"/>
<accession>A0ABD2ZHQ3</accession>
<dbReference type="SUPFAM" id="SSF53098">
    <property type="entry name" value="Ribonuclease H-like"/>
    <property type="match status" value="1"/>
</dbReference>
<gene>
    <name evidence="1" type="ORF">ACH5RR_021218</name>
</gene>
<reference evidence="1 2" key="1">
    <citation type="submission" date="2024-11" db="EMBL/GenBank/DDBJ databases">
        <title>A near-complete genome assembly of Cinchona calisaya.</title>
        <authorList>
            <person name="Lian D.C."/>
            <person name="Zhao X.W."/>
            <person name="Wei L."/>
        </authorList>
    </citation>
    <scope>NUCLEOTIDE SEQUENCE [LARGE SCALE GENOMIC DNA]</scope>
    <source>
        <tissue evidence="1">Nenye</tissue>
    </source>
</reference>
<organism evidence="1 2">
    <name type="scientific">Cinchona calisaya</name>
    <dbReference type="NCBI Taxonomy" id="153742"/>
    <lineage>
        <taxon>Eukaryota</taxon>
        <taxon>Viridiplantae</taxon>
        <taxon>Streptophyta</taxon>
        <taxon>Embryophyta</taxon>
        <taxon>Tracheophyta</taxon>
        <taxon>Spermatophyta</taxon>
        <taxon>Magnoliopsida</taxon>
        <taxon>eudicotyledons</taxon>
        <taxon>Gunneridae</taxon>
        <taxon>Pentapetalae</taxon>
        <taxon>asterids</taxon>
        <taxon>lamiids</taxon>
        <taxon>Gentianales</taxon>
        <taxon>Rubiaceae</taxon>
        <taxon>Cinchonoideae</taxon>
        <taxon>Cinchoneae</taxon>
        <taxon>Cinchona</taxon>
    </lineage>
</organism>